<proteinExistence type="predicted"/>
<accession>A0ABY6HU25</accession>
<sequence>MAHVLKIIRGSVKALSLLVMLAFVLNSVNGIFGAMDLADGGVQIQDIDPDDFRIKYDDLHVEVGLNLENNGIYPINDVLLGVKFELRIDNESAWETVLDRNSTEMDSATPIPATGDTIAVGESLRIEVSADMDLFALNTTEIGELFNLTAPWDVADLFDVGFEARMTLTFTISYALDQFGLKFEILVIGEDVEKGF</sequence>
<evidence type="ECO:0000313" key="1">
    <source>
        <dbReference type="EMBL" id="UYP47025.1"/>
    </source>
</evidence>
<protein>
    <submittedName>
        <fullName evidence="1">Uncharacterized protein</fullName>
    </submittedName>
</protein>
<reference evidence="1" key="1">
    <citation type="submission" date="2022-09" db="EMBL/GenBank/DDBJ databases">
        <title>Actin cytoskeleton and complex cell architecture in an #Asgard archaeon.</title>
        <authorList>
            <person name="Ponce Toledo R.I."/>
            <person name="Schleper C."/>
            <person name="Rodrigues Oliveira T."/>
            <person name="Wollweber F."/>
            <person name="Xu J."/>
            <person name="Rittmann S."/>
            <person name="Klingl A."/>
            <person name="Pilhofer M."/>
        </authorList>
    </citation>
    <scope>NUCLEOTIDE SEQUENCE</scope>
    <source>
        <strain evidence="1">B-35</strain>
    </source>
</reference>
<name>A0ABY6HU25_9ARCH</name>
<organism evidence="1 2">
    <name type="scientific">Candidatus Lokiarchaeum ossiferum</name>
    <dbReference type="NCBI Taxonomy" id="2951803"/>
    <lineage>
        <taxon>Archaea</taxon>
        <taxon>Promethearchaeati</taxon>
        <taxon>Promethearchaeota</taxon>
        <taxon>Promethearchaeia</taxon>
        <taxon>Promethearchaeales</taxon>
        <taxon>Promethearchaeaceae</taxon>
        <taxon>Candidatus Lokiarchaeum</taxon>
    </lineage>
</organism>
<gene>
    <name evidence="1" type="ORF">NEF87_003310</name>
</gene>
<dbReference type="Proteomes" id="UP001208689">
    <property type="component" value="Chromosome"/>
</dbReference>
<dbReference type="EMBL" id="CP104013">
    <property type="protein sequence ID" value="UYP47025.1"/>
    <property type="molecule type" value="Genomic_DNA"/>
</dbReference>
<evidence type="ECO:0000313" key="2">
    <source>
        <dbReference type="Proteomes" id="UP001208689"/>
    </source>
</evidence>
<keyword evidence="2" id="KW-1185">Reference proteome</keyword>